<gene>
    <name evidence="2" type="ORF">L7E55_14860</name>
</gene>
<dbReference type="EMBL" id="JAKOAV010000036">
    <property type="protein sequence ID" value="MDF9409615.1"/>
    <property type="molecule type" value="Genomic_DNA"/>
</dbReference>
<name>A0A9X4H3G4_9FIRM</name>
<organism evidence="2 3">
    <name type="scientific">Pelotomaculum isophthalicicum JI</name>
    <dbReference type="NCBI Taxonomy" id="947010"/>
    <lineage>
        <taxon>Bacteria</taxon>
        <taxon>Bacillati</taxon>
        <taxon>Bacillota</taxon>
        <taxon>Clostridia</taxon>
        <taxon>Eubacteriales</taxon>
        <taxon>Desulfotomaculaceae</taxon>
        <taxon>Pelotomaculum</taxon>
    </lineage>
</organism>
<accession>A0A9X4H3G4</accession>
<evidence type="ECO:0000259" key="1">
    <source>
        <dbReference type="PROSITE" id="PS51186"/>
    </source>
</evidence>
<keyword evidence="3" id="KW-1185">Reference proteome</keyword>
<dbReference type="AlphaFoldDB" id="A0A9X4H3G4"/>
<dbReference type="Proteomes" id="UP001154312">
    <property type="component" value="Unassembled WGS sequence"/>
</dbReference>
<dbReference type="Gene3D" id="3.40.630.30">
    <property type="match status" value="1"/>
</dbReference>
<evidence type="ECO:0000313" key="3">
    <source>
        <dbReference type="Proteomes" id="UP001154312"/>
    </source>
</evidence>
<dbReference type="Pfam" id="PF13508">
    <property type="entry name" value="Acetyltransf_7"/>
    <property type="match status" value="1"/>
</dbReference>
<protein>
    <submittedName>
        <fullName evidence="2">GNAT family N-acetyltransferase</fullName>
    </submittedName>
</protein>
<dbReference type="InterPro" id="IPR016181">
    <property type="entry name" value="Acyl_CoA_acyltransferase"/>
</dbReference>
<dbReference type="GO" id="GO:0016747">
    <property type="term" value="F:acyltransferase activity, transferring groups other than amino-acyl groups"/>
    <property type="evidence" value="ECO:0007669"/>
    <property type="project" value="InterPro"/>
</dbReference>
<reference evidence="2" key="1">
    <citation type="submission" date="2022-02" db="EMBL/GenBank/DDBJ databases">
        <authorList>
            <person name="Leng L."/>
        </authorList>
    </citation>
    <scope>NUCLEOTIDE SEQUENCE</scope>
    <source>
        <strain evidence="2">JI</strain>
    </source>
</reference>
<proteinExistence type="predicted"/>
<evidence type="ECO:0000313" key="2">
    <source>
        <dbReference type="EMBL" id="MDF9409615.1"/>
    </source>
</evidence>
<dbReference type="InterPro" id="IPR000182">
    <property type="entry name" value="GNAT_dom"/>
</dbReference>
<dbReference type="PROSITE" id="PS51186">
    <property type="entry name" value="GNAT"/>
    <property type="match status" value="1"/>
</dbReference>
<dbReference type="RefSeq" id="WP_277445107.1">
    <property type="nucleotide sequence ID" value="NZ_JAKOAV010000036.1"/>
</dbReference>
<comment type="caution">
    <text evidence="2">The sequence shown here is derived from an EMBL/GenBank/DDBJ whole genome shotgun (WGS) entry which is preliminary data.</text>
</comment>
<dbReference type="SUPFAM" id="SSF55729">
    <property type="entry name" value="Acyl-CoA N-acyltransferases (Nat)"/>
    <property type="match status" value="1"/>
</dbReference>
<feature type="domain" description="N-acetyltransferase" evidence="1">
    <location>
        <begin position="1"/>
        <end position="148"/>
    </location>
</feature>
<sequence length="164" mass="19150">MIRPCHDKDFQTVYSIINDAAQAYKGVIPADRWKEPYMSKNELMREMDKGVVFWGYEADIGLVGVMGIQHIQDVTLIRHAYVRTDSRNQGIGGELLSFLRKQTNRPILIGTWSDAVWAIRFYEKHGFRLVTPDEKERLLKKYWSIPERQIETSVVLAEEESQFQ</sequence>